<evidence type="ECO:0000313" key="1">
    <source>
        <dbReference type="EMBL" id="GIY78712.1"/>
    </source>
</evidence>
<accession>A0AAV4W7J2</accession>
<evidence type="ECO:0000313" key="2">
    <source>
        <dbReference type="Proteomes" id="UP001054945"/>
    </source>
</evidence>
<sequence length="80" mass="9038">MGQTLGTLEFPFFFEEDSGQQLPKSGLSILGWYPLLKDMEGFKGFLSEGEFFVRGLRLDEDCYENSKGDFKACVLTLLIS</sequence>
<comment type="caution">
    <text evidence="1">The sequence shown here is derived from an EMBL/GenBank/DDBJ whole genome shotgun (WGS) entry which is preliminary data.</text>
</comment>
<dbReference type="AlphaFoldDB" id="A0AAV4W7J2"/>
<protein>
    <submittedName>
        <fullName evidence="1">Uncharacterized protein</fullName>
    </submittedName>
</protein>
<dbReference type="Proteomes" id="UP001054945">
    <property type="component" value="Unassembled WGS sequence"/>
</dbReference>
<keyword evidence="2" id="KW-1185">Reference proteome</keyword>
<reference evidence="1 2" key="1">
    <citation type="submission" date="2021-06" db="EMBL/GenBank/DDBJ databases">
        <title>Caerostris extrusa draft genome.</title>
        <authorList>
            <person name="Kono N."/>
            <person name="Arakawa K."/>
        </authorList>
    </citation>
    <scope>NUCLEOTIDE SEQUENCE [LARGE SCALE GENOMIC DNA]</scope>
</reference>
<gene>
    <name evidence="1" type="ORF">CEXT_202521</name>
</gene>
<proteinExistence type="predicted"/>
<dbReference type="EMBL" id="BPLR01015783">
    <property type="protein sequence ID" value="GIY78712.1"/>
    <property type="molecule type" value="Genomic_DNA"/>
</dbReference>
<name>A0AAV4W7J2_CAEEX</name>
<organism evidence="1 2">
    <name type="scientific">Caerostris extrusa</name>
    <name type="common">Bark spider</name>
    <name type="synonym">Caerostris bankana</name>
    <dbReference type="NCBI Taxonomy" id="172846"/>
    <lineage>
        <taxon>Eukaryota</taxon>
        <taxon>Metazoa</taxon>
        <taxon>Ecdysozoa</taxon>
        <taxon>Arthropoda</taxon>
        <taxon>Chelicerata</taxon>
        <taxon>Arachnida</taxon>
        <taxon>Araneae</taxon>
        <taxon>Araneomorphae</taxon>
        <taxon>Entelegynae</taxon>
        <taxon>Araneoidea</taxon>
        <taxon>Araneidae</taxon>
        <taxon>Caerostris</taxon>
    </lineage>
</organism>